<sequence length="125" mass="14481">MQLSDNVLLTILEAGSPSFLRRTNGFCKLSRMLFLNKGAYFASFLYSDDYFIYLLGEDKYELFVNFVDKGYLYMKDASLFNMNGYEIKFCYANKTKAPEKSRIAGYLSRKGVCMDCSCMNRCYIP</sequence>
<protein>
    <submittedName>
        <fullName evidence="1">Uncharacterized protein</fullName>
    </submittedName>
</protein>
<keyword evidence="2" id="KW-1185">Reference proteome</keyword>
<gene>
    <name evidence="1" type="ORF">BQ9231_00405</name>
</gene>
<accession>A0A285PX89</accession>
<proteinExistence type="predicted"/>
<reference evidence="1" key="1">
    <citation type="submission" date="2017-08" db="EMBL/GenBank/DDBJ databases">
        <authorList>
            <person name="de Groot N.N."/>
        </authorList>
    </citation>
    <scope>NUCLEOTIDE SEQUENCE</scope>
</reference>
<dbReference type="EMBL" id="LT907979">
    <property type="protein sequence ID" value="SOB74288.1"/>
    <property type="molecule type" value="Genomic_DNA"/>
</dbReference>
<name>A0A285PX89_9VIRU</name>
<organism evidence="1">
    <name type="scientific">Cedratvirus lausannensis</name>
    <dbReference type="NCBI Taxonomy" id="2023205"/>
    <lineage>
        <taxon>Viruses</taxon>
        <taxon>Pithoviruses</taxon>
        <taxon>Orthocedratvirinae</taxon>
        <taxon>Alphacedratvirus</taxon>
        <taxon>Alphacedratvirus francolausannense</taxon>
    </lineage>
</organism>
<evidence type="ECO:0000313" key="1">
    <source>
        <dbReference type="EMBL" id="SOB74288.1"/>
    </source>
</evidence>
<evidence type="ECO:0000313" key="2">
    <source>
        <dbReference type="Proteomes" id="UP000274850"/>
    </source>
</evidence>
<dbReference type="Proteomes" id="UP000274850">
    <property type="component" value="Segment"/>
</dbReference>